<dbReference type="Proteomes" id="UP001230649">
    <property type="component" value="Unassembled WGS sequence"/>
</dbReference>
<protein>
    <submittedName>
        <fullName evidence="1">Uncharacterized protein</fullName>
    </submittedName>
</protein>
<proteinExistence type="predicted"/>
<keyword evidence="2" id="KW-1185">Reference proteome</keyword>
<name>A0ACC2V3Z3_9TREE</name>
<comment type="caution">
    <text evidence="1">The sequence shown here is derived from an EMBL/GenBank/DDBJ whole genome shotgun (WGS) entry which is preliminary data.</text>
</comment>
<gene>
    <name evidence="1" type="ORF">QFC20_007089</name>
</gene>
<evidence type="ECO:0000313" key="2">
    <source>
        <dbReference type="Proteomes" id="UP001230649"/>
    </source>
</evidence>
<dbReference type="EMBL" id="JASBWS010000151">
    <property type="protein sequence ID" value="KAJ9093630.1"/>
    <property type="molecule type" value="Genomic_DNA"/>
</dbReference>
<sequence length="526" mass="58420">MRVAIQGCSHGALHSIYSTILASDARTSTTTDLLLLCGDFQAIRNEHDFPSMAVPAKYRQLGDFWEYYAGLRVAPVLTVVIGGNHECMAYMWELYHGGWLAPNIYYLGAAGSIYVNPTTSSPSRAIRLSGLSGIYKSFDYRRGHFESVPFNEKSVKSAYHVREYDVLKLKQLSRRKSNTVVDLFMSHDWPVTITRYGDESRLLQQKPFFRDEAKSGTLGSPPALELLHHLAPAYWFSAHLHVKFAALVAHDKPPSDARAPPPMQGAEVGNPDEIALDDSDEEKGGNPDEIDLDVDSDDEEPRDDVAESKPAEQTQPTTTSIPLESIDQVASLPETEAREKVHEVAGTDLEDVEHAKEAIVAEETMEEEGARLETRFLALDKCGFGRDFIQFMDIPTSGPSTGPPRLHFDPEWLTISRAFHSYLPLQHNATPPTPTQIQSAMSEARTYIQQNILDQPYDVQTLENGVTLQPLDVEQVQTICYTVAPHNAPEAVQPNQWFTNMQTEAFAAFIGVENKVNPLPAGAAPQ</sequence>
<organism evidence="1 2">
    <name type="scientific">Naganishia adeliensis</name>
    <dbReference type="NCBI Taxonomy" id="92952"/>
    <lineage>
        <taxon>Eukaryota</taxon>
        <taxon>Fungi</taxon>
        <taxon>Dikarya</taxon>
        <taxon>Basidiomycota</taxon>
        <taxon>Agaricomycotina</taxon>
        <taxon>Tremellomycetes</taxon>
        <taxon>Filobasidiales</taxon>
        <taxon>Filobasidiaceae</taxon>
        <taxon>Naganishia</taxon>
    </lineage>
</organism>
<accession>A0ACC2V3Z3</accession>
<evidence type="ECO:0000313" key="1">
    <source>
        <dbReference type="EMBL" id="KAJ9093630.1"/>
    </source>
</evidence>
<reference evidence="1" key="1">
    <citation type="submission" date="2023-04" db="EMBL/GenBank/DDBJ databases">
        <title>Draft Genome sequencing of Naganishia species isolated from polar environments using Oxford Nanopore Technology.</title>
        <authorList>
            <person name="Leo P."/>
            <person name="Venkateswaran K."/>
        </authorList>
    </citation>
    <scope>NUCLEOTIDE SEQUENCE</scope>
    <source>
        <strain evidence="1">MNA-CCFEE 5262</strain>
    </source>
</reference>